<reference evidence="1" key="1">
    <citation type="submission" date="2022-04" db="EMBL/GenBank/DDBJ databases">
        <title>Chromosome-scale genome assembly of Holotrichia oblita Faldermann.</title>
        <authorList>
            <person name="Rongchong L."/>
        </authorList>
    </citation>
    <scope>NUCLEOTIDE SEQUENCE</scope>
    <source>
        <strain evidence="1">81SQS9</strain>
    </source>
</reference>
<protein>
    <submittedName>
        <fullName evidence="1">Uncharacterized protein</fullName>
    </submittedName>
</protein>
<proteinExistence type="predicted"/>
<dbReference type="EMBL" id="CM043015">
    <property type="protein sequence ID" value="KAI4471719.1"/>
    <property type="molecule type" value="Genomic_DNA"/>
</dbReference>
<dbReference type="Proteomes" id="UP001056778">
    <property type="component" value="Chromosome 1"/>
</dbReference>
<sequence>MSNNKILAPVESLAKVEGWIKSSNFESESTIVSEYNELLKPLQSRNVSGENDADTLVSSTTNEKTKSKANQDDKAQYSSTVNSYESVESMAKLVETLKSNSMIKGVTKMSSVSSPWELYVGRTKSKSEPPDQFSTIIEAEESDMPEVKRNENLFKIRTNVDKLDIFGAATTTAAPPPRPSSRHKRHVDTSFLNKSASGLSQDRKARKRKTLEKVGASVDKDTRAVPTQTKRETDEDFAARIKDLEEKWREPINVEKKPKDLLRAIGKIETSDWNIKEIEKKIIENKLGKSVNKDKEKVPKWSREQFLARQTKMEQKHLDRQNSAEVKFAEIDKNIKQLEQKLKEGTSRDLNQHKVASITEKLVGKTGETTATPQLPKPIQKSNSRTVIPINQGSEFCHFCSKRVYLVERLTAEGRIFHTGCFRCQYCHTSLRLGTYMFDREGLYGHRFYCAQHFGMPGEISRPEKRTPQAATVTDDGPPKKIGSNLLGLDLLDRVQTPERIEFSNLSTGHVSSDHDESPSPIDEDEWTDRNNINSVIDSDSSDDSSSSSDTDSDDEAYEEALEEPITKEGTLRWAERYKKRYSHKDDDSNSDGYSSSDHFSYYENSSGDDDSDTATEGEEEIRARELRKQEVRVEPPIDAGTDTEVKRLINNNYPYDPNQCTVDMPDILNNTLLKVSKSSDNLSSNNEQFNSAESELEDEEEAKPSPPKPNVLTKSVTTSAINPTPVKRNFVLPPRDRRKSFGKEFVPVVESEPLLVIKRTPSKINLPPEIGKPKVQVKTNLESAKKYFGEPSAAKPPINKTKKSALIKQASLPEKHFTAPNSRPKIPIKPEDDRRKSLFNFEPEESDLQDIDNYIESLMKDEDHPPPKLPDKEVSSSIEDLLKALEIETNVEENEMVEVKPEEKIDDLLSWIEELDHKAEETQITSSLKPDKYKNLESVLKKPEKGENVIHKLCKDNISLFENHLLGKTQKSLDLDNDGLENYQLSKSKTDVHCNKRSSVDLDAVKKVDIKKVLQKFENNDTKEAEFKQPKRSIVVPKNIVKRNSFANFTFNRSFEKDDRPSAAILAERDYNFNENLRKFGQSKSTSGSPQRAQDSPSLVRKFRGFKASSESPQRTSMTNFLDNSHQSRANRRSPQRKAAQDSGEFLKKFEQFNADLNKLSRGPDVVNDNVSKSPFLRKFDDKSRDGAPISSNRTVSIIDGVAIPPNLSSDAILTKQNFDQDKRFYDDDFGQKYPGLEGAGPKIPGSTSKDVSESVADINPALGDVGRNHSVLEGVGPNLAGPESEVQLFPAMQRDPASMCAASEINPALGDVGQNQSGLGDVGSNISGPETDLQTYPVLQTVPGLKGVILEGVGPNISGPGSDLQIYLRSVPNLKGGGEISSVLEDVGLEIPAHLKGVVQTGPLSEAINPNMFDLESGLHINPDVKIVPERQYPISEDVEQKYPVLEGVGPNISGSESDLQMYPALVTGPDSKGVISDQICPILEGVEQKYIPSKTAAQKDSVLEPAGQEFDQKIPPPAIISDDGGQKYFVSKSFEPIYSISESFGQIYPPSGDVNPTSEVVDPRKSNSKDVGQINIASDGAGSKIPGSSGPKYLVSETFAPIYCGSEGVNQNYSALEGVSPNIPHSESVGQQHLDSENPDLDGVGPRISDSKGVGLASKIPGSIGVVQPNSASEDVGSKISRSKGVAQKYLGLESFAPPPPLQSEIFNQNCPALEAVGPKISDSIGAEQINAASDGLGSKIDSSIPDSENVGRTYPASEAVDPNISNLKGIEQLNLSGPDTGSDTKAVGPKVSGSDGVGSEVSALDGVGTKSFGSESVGTQESGSESVGSKVSGSKEVGPKVIDLEGVGRRISGSKGADTKVSDSESVSSKVSGVEGVGPTVFDSKSVNRKVSGSEGVDPKVSGSEGVGPQVSASKDVREDIASKEINFDDITLDNEAPTPIEENYFQALVTVKNIIRNLNVQNENVDPSPSQGGTKSENLNTKCNDEAENKNTPPVVPQRAKRDPNLSMIPRLTKLNFPNQSSSSRHLASPSQTVRAASASPGFSRKLDSSFAPVAPVRKKSTNAMAANLNVGQLNERSTSVDNLPINKQRKHDTIKEKVSSKNKDKECIASCDTTSESSSEIQNSATEISTDSEFAHDDPTPTRETPRKIFDGFVTKTRGNYHHHQQQQQPKKVQIKSGVIQEPINGRQSRFKGNAKDIELKFTPLITSSTPLIRKQHPAPSSLLFGRGNQEGYALNRTQSTGGIATKVSLELKKKYLLGESQQSGGIQKSGSASTLDSKFKSFHTNISDCQKLLKPSAEISASMQAFCNKLSERTSPLSPTFGLILNKEKSSPNLHLADLPETENKVEVAEIPKCVSASSIPEIINESEGRPRSPVHEKKIIVPVIDWFKMKQKRDFIDSLSSDSDDSDEIEVMVKKQVHTNIPRLEITDDSGAPIKDGEDIAFDSLNSINYDTEPRNSINGAQHKSITSEKKSLNQPKTLPELGSEYHSALHAKLIDDNRDSSGRSSPTTAVLTETELDDFEDVEYELISDIRGLNCSNNDDDEVKKPETKAGVTECVNILSLNIDNIEFMDTGTEETSSDDNQALKNNGYVQFHNEDDFQDSLSPVLDVGDVVETVNPLIATANPLNGTVNPLNGTINPLIPIVSPSQAIETSQVIEVKDDEKIKVICDNHEDDSILNVETGTTTEENTCSDSTVKNITEKLLNETDEFEEHCQRLQSKIEFSNVKDSLDIKRTRRKSKPDIAKPDLIQEEKEKSVSLTTPTNPETPTTPTTTPITIKLTKKEEIEKERSLNQKLVQEMVMNKMRAQNKSLERKRRVRTSFSPIRPFELSKSATLDLSAPNKDLNLTTTPDVLLSTITSPLQKSQSAILTDIDTLTSTNLPDVSNPFRTPKNPLQGVENEEARRTAEKFKQDARARCRLLSDEELGLSPEDKLVKLRQKAAQKRIEIAGVAKYKIFNLDESSDAENEFRHELGSCETLDQSLSNCPSKKLSRSSRRTARQAQLKSSGDTAQTGRDRGQDEGPRITRRSSRESVKGEVDETRGGIRFAQGMVRSDEGQDGIEAVREGIDDEPKSKEEMEVEGDIIKEMMEIVAKRDSLITLLEEDRLRCIKSCRSPVLPDSDEWSLYECPDSPFIVLIVLLIAYVVSGFISEFVFKLHV</sequence>
<evidence type="ECO:0000313" key="1">
    <source>
        <dbReference type="EMBL" id="KAI4471719.1"/>
    </source>
</evidence>
<accession>A0ACB9TY83</accession>
<gene>
    <name evidence="1" type="ORF">MML48_1g10114</name>
</gene>
<organism evidence="1 2">
    <name type="scientific">Holotrichia oblita</name>
    <name type="common">Chafer beetle</name>
    <dbReference type="NCBI Taxonomy" id="644536"/>
    <lineage>
        <taxon>Eukaryota</taxon>
        <taxon>Metazoa</taxon>
        <taxon>Ecdysozoa</taxon>
        <taxon>Arthropoda</taxon>
        <taxon>Hexapoda</taxon>
        <taxon>Insecta</taxon>
        <taxon>Pterygota</taxon>
        <taxon>Neoptera</taxon>
        <taxon>Endopterygota</taxon>
        <taxon>Coleoptera</taxon>
        <taxon>Polyphaga</taxon>
        <taxon>Scarabaeiformia</taxon>
        <taxon>Scarabaeidae</taxon>
        <taxon>Melolonthinae</taxon>
        <taxon>Holotrichia</taxon>
    </lineage>
</organism>
<name>A0ACB9TY83_HOLOL</name>
<evidence type="ECO:0000313" key="2">
    <source>
        <dbReference type="Proteomes" id="UP001056778"/>
    </source>
</evidence>
<keyword evidence="2" id="KW-1185">Reference proteome</keyword>
<comment type="caution">
    <text evidence="1">The sequence shown here is derived from an EMBL/GenBank/DDBJ whole genome shotgun (WGS) entry which is preliminary data.</text>
</comment>